<evidence type="ECO:0000256" key="3">
    <source>
        <dbReference type="ARBA" id="ARBA00022840"/>
    </source>
</evidence>
<comment type="catalytic activity">
    <reaction evidence="5">
        <text>3'-dephospho-CoA + ATP = ADP + CoA + H(+)</text>
        <dbReference type="Rhea" id="RHEA:18245"/>
        <dbReference type="ChEBI" id="CHEBI:15378"/>
        <dbReference type="ChEBI" id="CHEBI:30616"/>
        <dbReference type="ChEBI" id="CHEBI:57287"/>
        <dbReference type="ChEBI" id="CHEBI:57328"/>
        <dbReference type="ChEBI" id="CHEBI:456216"/>
        <dbReference type="EC" id="2.7.1.24"/>
    </reaction>
</comment>
<dbReference type="PROSITE" id="PS51219">
    <property type="entry name" value="DPCK"/>
    <property type="match status" value="1"/>
</dbReference>
<organism evidence="7 8">
    <name type="scientific">Jezberella montanilacus</name>
    <dbReference type="NCBI Taxonomy" id="323426"/>
    <lineage>
        <taxon>Bacteria</taxon>
        <taxon>Pseudomonadati</taxon>
        <taxon>Pseudomonadota</taxon>
        <taxon>Betaproteobacteria</taxon>
        <taxon>Burkholderiales</taxon>
        <taxon>Alcaligenaceae</taxon>
        <taxon>Jezberella</taxon>
    </lineage>
</organism>
<dbReference type="Gene3D" id="3.40.50.300">
    <property type="entry name" value="P-loop containing nucleotide triphosphate hydrolases"/>
    <property type="match status" value="1"/>
</dbReference>
<comment type="subcellular location">
    <subcellularLocation>
        <location evidence="5">Cytoplasm</location>
    </subcellularLocation>
</comment>
<dbReference type="OrthoDB" id="9812943at2"/>
<evidence type="ECO:0000313" key="7">
    <source>
        <dbReference type="EMBL" id="PRY96770.1"/>
    </source>
</evidence>
<dbReference type="NCBIfam" id="TIGR00152">
    <property type="entry name" value="dephospho-CoA kinase"/>
    <property type="match status" value="1"/>
</dbReference>
<dbReference type="InterPro" id="IPR027417">
    <property type="entry name" value="P-loop_NTPase"/>
</dbReference>
<evidence type="ECO:0000313" key="8">
    <source>
        <dbReference type="Proteomes" id="UP000238308"/>
    </source>
</evidence>
<keyword evidence="8" id="KW-1185">Reference proteome</keyword>
<evidence type="ECO:0000256" key="6">
    <source>
        <dbReference type="NCBIfam" id="TIGR00152"/>
    </source>
</evidence>
<dbReference type="GO" id="GO:0005524">
    <property type="term" value="F:ATP binding"/>
    <property type="evidence" value="ECO:0007669"/>
    <property type="project" value="UniProtKB-UniRule"/>
</dbReference>
<dbReference type="PANTHER" id="PTHR10695:SF46">
    <property type="entry name" value="BIFUNCTIONAL COENZYME A SYNTHASE-RELATED"/>
    <property type="match status" value="1"/>
</dbReference>
<comment type="pathway">
    <text evidence="5">Cofactor biosynthesis; coenzyme A biosynthesis; CoA from (R)-pantothenate: step 5/5.</text>
</comment>
<dbReference type="EMBL" id="PVTV01000016">
    <property type="protein sequence ID" value="PRY96770.1"/>
    <property type="molecule type" value="Genomic_DNA"/>
</dbReference>
<evidence type="ECO:0000256" key="4">
    <source>
        <dbReference type="ARBA" id="ARBA00022993"/>
    </source>
</evidence>
<dbReference type="AlphaFoldDB" id="A0A2T0XCY5"/>
<comment type="function">
    <text evidence="5">Catalyzes the phosphorylation of the 3'-hydroxyl group of dephosphocoenzyme A to form coenzyme A.</text>
</comment>
<dbReference type="SUPFAM" id="SSF52540">
    <property type="entry name" value="P-loop containing nucleoside triphosphate hydrolases"/>
    <property type="match status" value="1"/>
</dbReference>
<evidence type="ECO:0000256" key="5">
    <source>
        <dbReference type="HAMAP-Rule" id="MF_00376"/>
    </source>
</evidence>
<gene>
    <name evidence="5" type="primary">coaE</name>
    <name evidence="7" type="ORF">BCM14_2525</name>
</gene>
<name>A0A2T0XCY5_9BURK</name>
<dbReference type="Pfam" id="PF01121">
    <property type="entry name" value="CoaE"/>
    <property type="match status" value="1"/>
</dbReference>
<keyword evidence="2 5" id="KW-0547">Nucleotide-binding</keyword>
<accession>A0A2T0XCY5</accession>
<dbReference type="EC" id="2.7.1.24" evidence="5 6"/>
<dbReference type="CDD" id="cd02022">
    <property type="entry name" value="DPCK"/>
    <property type="match status" value="1"/>
</dbReference>
<proteinExistence type="inferred from homology"/>
<dbReference type="InterPro" id="IPR001977">
    <property type="entry name" value="Depp_CoAkinase"/>
</dbReference>
<dbReference type="PANTHER" id="PTHR10695">
    <property type="entry name" value="DEPHOSPHO-COA KINASE-RELATED"/>
    <property type="match status" value="1"/>
</dbReference>
<dbReference type="GO" id="GO:0004140">
    <property type="term" value="F:dephospho-CoA kinase activity"/>
    <property type="evidence" value="ECO:0007669"/>
    <property type="project" value="UniProtKB-UniRule"/>
</dbReference>
<feature type="binding site" evidence="5">
    <location>
        <begin position="11"/>
        <end position="16"/>
    </location>
    <ligand>
        <name>ATP</name>
        <dbReference type="ChEBI" id="CHEBI:30616"/>
    </ligand>
</feature>
<evidence type="ECO:0000256" key="2">
    <source>
        <dbReference type="ARBA" id="ARBA00022741"/>
    </source>
</evidence>
<keyword evidence="3 5" id="KW-0067">ATP-binding</keyword>
<comment type="similarity">
    <text evidence="1 5">Belongs to the CoaE family.</text>
</comment>
<dbReference type="GO" id="GO:0015937">
    <property type="term" value="P:coenzyme A biosynthetic process"/>
    <property type="evidence" value="ECO:0007669"/>
    <property type="project" value="UniProtKB-UniRule"/>
</dbReference>
<keyword evidence="4 5" id="KW-0173">Coenzyme A biosynthesis</keyword>
<evidence type="ECO:0000256" key="1">
    <source>
        <dbReference type="ARBA" id="ARBA00009018"/>
    </source>
</evidence>
<dbReference type="RefSeq" id="WP_106228500.1">
    <property type="nucleotide sequence ID" value="NZ_PVTV01000016.1"/>
</dbReference>
<keyword evidence="5 7" id="KW-0418">Kinase</keyword>
<keyword evidence="5" id="KW-0963">Cytoplasm</keyword>
<comment type="caution">
    <text evidence="7">The sequence shown here is derived from an EMBL/GenBank/DDBJ whole genome shotgun (WGS) entry which is preliminary data.</text>
</comment>
<dbReference type="GO" id="GO:0005737">
    <property type="term" value="C:cytoplasm"/>
    <property type="evidence" value="ECO:0007669"/>
    <property type="project" value="UniProtKB-SubCell"/>
</dbReference>
<dbReference type="UniPathway" id="UPA00241">
    <property type="reaction ID" value="UER00356"/>
</dbReference>
<protein>
    <recommendedName>
        <fullName evidence="5 6">Dephospho-CoA kinase</fullName>
        <ecNumber evidence="5 6">2.7.1.24</ecNumber>
    </recommendedName>
    <alternativeName>
        <fullName evidence="5">Dephosphocoenzyme A kinase</fullName>
    </alternativeName>
</protein>
<reference evidence="7 8" key="1">
    <citation type="submission" date="2018-03" db="EMBL/GenBank/DDBJ databases">
        <title>Genomic Encyclopedia of Type Strains, Phase III (KMG-III): the genomes of soil and plant-associated and newly described type strains.</title>
        <authorList>
            <person name="Whitman W."/>
        </authorList>
    </citation>
    <scope>NUCLEOTIDE SEQUENCE [LARGE SCALE GENOMIC DNA]</scope>
    <source>
        <strain evidence="7 8">MWH-P2sevCIIIb</strain>
    </source>
</reference>
<dbReference type="Proteomes" id="UP000238308">
    <property type="component" value="Unassembled WGS sequence"/>
</dbReference>
<dbReference type="HAMAP" id="MF_00376">
    <property type="entry name" value="Dephospho_CoA_kinase"/>
    <property type="match status" value="1"/>
</dbReference>
<keyword evidence="5" id="KW-0808">Transferase</keyword>
<sequence>MFKLGLTGGIGSGKSTVSKLLAKWGATVIDADQLARQLTEPGGLGIKPVTEAFGAEVIDATGAMDRRRMREIVFADKAARTRLEQILHPLIGSAADRAAALATGRYIVFEIPLLVESGRWKDRVNRVCVVDCDVDTQISRVQARSGLSVSAIQEILAAQATREDRLLVADDVILNDISVPIGYLTEQTSALHEIWCALADRS</sequence>